<dbReference type="InterPro" id="IPR045170">
    <property type="entry name" value="MTOX"/>
</dbReference>
<evidence type="ECO:0000256" key="3">
    <source>
        <dbReference type="ARBA" id="ARBA00022630"/>
    </source>
</evidence>
<feature type="domain" description="FAD dependent oxidoreductase" evidence="6">
    <location>
        <begin position="10"/>
        <end position="387"/>
    </location>
</feature>
<dbReference type="InterPro" id="IPR036188">
    <property type="entry name" value="FAD/NAD-bd_sf"/>
</dbReference>
<dbReference type="InterPro" id="IPR006076">
    <property type="entry name" value="FAD-dep_OxRdtase"/>
</dbReference>
<dbReference type="InParanoid" id="C4JYU2"/>
<dbReference type="GeneID" id="8444221"/>
<gene>
    <name evidence="7" type="ORF">UREG_07343</name>
</gene>
<evidence type="ECO:0000256" key="1">
    <source>
        <dbReference type="ARBA" id="ARBA00001974"/>
    </source>
</evidence>
<dbReference type="Pfam" id="PF01266">
    <property type="entry name" value="DAO"/>
    <property type="match status" value="1"/>
</dbReference>
<dbReference type="GO" id="GO:0050660">
    <property type="term" value="F:flavin adenine dinucleotide binding"/>
    <property type="evidence" value="ECO:0007669"/>
    <property type="project" value="InterPro"/>
</dbReference>
<reference evidence="8" key="1">
    <citation type="journal article" date="2009" name="Genome Res.">
        <title>Comparative genomic analyses of the human fungal pathogens Coccidioides and their relatives.</title>
        <authorList>
            <person name="Sharpton T.J."/>
            <person name="Stajich J.E."/>
            <person name="Rounsley S.D."/>
            <person name="Gardner M.J."/>
            <person name="Wortman J.R."/>
            <person name="Jordar V.S."/>
            <person name="Maiti R."/>
            <person name="Kodira C.D."/>
            <person name="Neafsey D.E."/>
            <person name="Zeng Q."/>
            <person name="Hung C.-Y."/>
            <person name="McMahan C."/>
            <person name="Muszewska A."/>
            <person name="Grynberg M."/>
            <person name="Mandel M.A."/>
            <person name="Kellner E.M."/>
            <person name="Barker B.M."/>
            <person name="Galgiani J.N."/>
            <person name="Orbach M.J."/>
            <person name="Kirkland T.N."/>
            <person name="Cole G.T."/>
            <person name="Henn M.R."/>
            <person name="Birren B.W."/>
            <person name="Taylor J.W."/>
        </authorList>
    </citation>
    <scope>NUCLEOTIDE SEQUENCE [LARGE SCALE GENOMIC DNA]</scope>
    <source>
        <strain evidence="8">UAMH 1704</strain>
    </source>
</reference>
<accession>C4JYU2</accession>
<dbReference type="GO" id="GO:0050031">
    <property type="term" value="F:L-pipecolate oxidase activity"/>
    <property type="evidence" value="ECO:0007669"/>
    <property type="project" value="TreeGrafter"/>
</dbReference>
<dbReference type="SUPFAM" id="SSF54373">
    <property type="entry name" value="FAD-linked reductases, C-terminal domain"/>
    <property type="match status" value="1"/>
</dbReference>
<dbReference type="RefSeq" id="XP_002582570.1">
    <property type="nucleotide sequence ID" value="XM_002582524.1"/>
</dbReference>
<evidence type="ECO:0000256" key="4">
    <source>
        <dbReference type="ARBA" id="ARBA00022827"/>
    </source>
</evidence>
<evidence type="ECO:0000256" key="2">
    <source>
        <dbReference type="ARBA" id="ARBA00010989"/>
    </source>
</evidence>
<dbReference type="VEuPathDB" id="FungiDB:UREG_07343"/>
<dbReference type="OrthoDB" id="2219495at2759"/>
<comment type="similarity">
    <text evidence="2">Belongs to the MSOX/MTOX family.</text>
</comment>
<proteinExistence type="inferred from homology"/>
<keyword evidence="4" id="KW-0274">FAD</keyword>
<dbReference type="Proteomes" id="UP000002058">
    <property type="component" value="Unassembled WGS sequence"/>
</dbReference>
<evidence type="ECO:0000256" key="5">
    <source>
        <dbReference type="ARBA" id="ARBA00023002"/>
    </source>
</evidence>
<dbReference type="Gene3D" id="3.50.50.60">
    <property type="entry name" value="FAD/NAD(P)-binding domain"/>
    <property type="match status" value="1"/>
</dbReference>
<dbReference type="EMBL" id="CH476619">
    <property type="protein sequence ID" value="EEP82478.1"/>
    <property type="molecule type" value="Genomic_DNA"/>
</dbReference>
<name>C4JYU2_UNCRE</name>
<dbReference type="HOGENOM" id="CLU_007884_0_1_1"/>
<dbReference type="OMA" id="WRKQGDD"/>
<dbReference type="GO" id="GO:0008115">
    <property type="term" value="F:sarcosine oxidase activity"/>
    <property type="evidence" value="ECO:0007669"/>
    <property type="project" value="TreeGrafter"/>
</dbReference>
<organism evidence="7 8">
    <name type="scientific">Uncinocarpus reesii (strain UAMH 1704)</name>
    <dbReference type="NCBI Taxonomy" id="336963"/>
    <lineage>
        <taxon>Eukaryota</taxon>
        <taxon>Fungi</taxon>
        <taxon>Dikarya</taxon>
        <taxon>Ascomycota</taxon>
        <taxon>Pezizomycotina</taxon>
        <taxon>Eurotiomycetes</taxon>
        <taxon>Eurotiomycetidae</taxon>
        <taxon>Onygenales</taxon>
        <taxon>Onygenaceae</taxon>
        <taxon>Uncinocarpus</taxon>
    </lineage>
</organism>
<dbReference type="Gene3D" id="3.30.9.10">
    <property type="entry name" value="D-Amino Acid Oxidase, subunit A, domain 2"/>
    <property type="match status" value="1"/>
</dbReference>
<protein>
    <recommendedName>
        <fullName evidence="6">FAD dependent oxidoreductase domain-containing protein</fullName>
    </recommendedName>
</protein>
<dbReference type="STRING" id="336963.C4JYU2"/>
<dbReference type="PANTHER" id="PTHR10961:SF46">
    <property type="entry name" value="PEROXISOMAL SARCOSINE OXIDASE"/>
    <property type="match status" value="1"/>
</dbReference>
<keyword evidence="5" id="KW-0560">Oxidoreductase</keyword>
<dbReference type="KEGG" id="ure:UREG_07343"/>
<evidence type="ECO:0000313" key="8">
    <source>
        <dbReference type="Proteomes" id="UP000002058"/>
    </source>
</evidence>
<evidence type="ECO:0000259" key="6">
    <source>
        <dbReference type="Pfam" id="PF01266"/>
    </source>
</evidence>
<dbReference type="PANTHER" id="PTHR10961">
    <property type="entry name" value="PEROXISOMAL SARCOSINE OXIDASE"/>
    <property type="match status" value="1"/>
</dbReference>
<comment type="cofactor">
    <cofactor evidence="1">
        <name>FAD</name>
        <dbReference type="ChEBI" id="CHEBI:57692"/>
    </cofactor>
</comment>
<dbReference type="GO" id="GO:0004657">
    <property type="term" value="F:proline dehydrogenase activity"/>
    <property type="evidence" value="ECO:0007669"/>
    <property type="project" value="TreeGrafter"/>
</dbReference>
<dbReference type="eggNOG" id="KOG2820">
    <property type="taxonomic scope" value="Eukaryota"/>
</dbReference>
<keyword evidence="3" id="KW-0285">Flavoprotein</keyword>
<dbReference type="AlphaFoldDB" id="C4JYU2"/>
<keyword evidence="8" id="KW-1185">Reference proteome</keyword>
<evidence type="ECO:0000313" key="7">
    <source>
        <dbReference type="EMBL" id="EEP82478.1"/>
    </source>
</evidence>
<dbReference type="SUPFAM" id="SSF51905">
    <property type="entry name" value="FAD/NAD(P)-binding domain"/>
    <property type="match status" value="1"/>
</dbReference>
<sequence length="447" mass="48599">MASTELPESILIVGGGVFGLSTALALTRRHTGKITLVESSPTIPNPHGSSVDASRIIRADYANGAYARLATAAIKQWQTTQWGYEGRYTRNGLVLVSSGDAEGSQYVKRSYENVKALDKSGKKVESLPTKRDVENVIPGYGMGETVAGGYVNWGSGWGDAEASVRFAKQLLDQTNRVDFRTGTVKRLLLTPEQPAAKRKVTGVELADSTTITADLVILATGAWTGRIVDLRGRADATGQALAYIRITDEEQSQLANMPTILNFTTGMFIIPPRNNLLKIARHAYGYRNPKRFPNPSSNKGTIEASLPENGLPIPPEGEHACRTALREMLPAFANRPFVKTRICWYSDTPRGDFLITHHPSFNSLFLATGGSGHAFKFLPVIGDKVVDALEGKLDPELKELWSWPELLHPVGANGEVPVFWTEDGSRSGPKGMILAEELAKGQVTSKL</sequence>